<proteinExistence type="predicted"/>
<reference evidence="1" key="2">
    <citation type="journal article" date="2023" name="Plant Pathol.">
        <title>Dismantling and reorganizing Pseudomonas marginalis sensu#lato.</title>
        <authorList>
            <person name="Sawada H."/>
            <person name="Fujikawa T."/>
            <person name="Satou M."/>
        </authorList>
    </citation>
    <scope>NUCLEOTIDE SEQUENCE</scope>
    <source>
        <strain evidence="1">MAFF 301350</strain>
    </source>
</reference>
<keyword evidence="1" id="KW-0456">Lyase</keyword>
<organism evidence="1 2">
    <name type="scientific">Pseudomonas aegrilactucae</name>
    <dbReference type="NCBI Taxonomy" id="2854028"/>
    <lineage>
        <taxon>Bacteria</taxon>
        <taxon>Pseudomonadati</taxon>
        <taxon>Pseudomonadota</taxon>
        <taxon>Gammaproteobacteria</taxon>
        <taxon>Pseudomonadales</taxon>
        <taxon>Pseudomonadaceae</taxon>
        <taxon>Pseudomonas</taxon>
    </lineage>
</organism>
<accession>A0A9Q2XMB1</accession>
<evidence type="ECO:0000313" key="2">
    <source>
        <dbReference type="Proteomes" id="UP001106592"/>
    </source>
</evidence>
<dbReference type="Proteomes" id="UP001106592">
    <property type="component" value="Unassembled WGS sequence"/>
</dbReference>
<dbReference type="SMART" id="SM00567">
    <property type="entry name" value="EZ_HEAT"/>
    <property type="match status" value="5"/>
</dbReference>
<sequence length="450" mass="49701">MNAMQDWLDRLRSHGPAPTLAEYRRNKALALLSGAGEDIAWAELSRHENGFVREVAVRALCSERSCEALVALIERLNDWVAQVRELAAAGLDQYLTPAQAPALLFALDGLIALAARQRADHGPTLLAVRGVLQAREVHDQVYAHFLARQGKAARYLFALLLENHVGEPALLRDALAHRELTVRLAAVSACQALPVAQAVPLLMQAMSRPGANVRVAVLRALLPLLDDARPVLRTALLDASPSIRSLARWAAPRHEVDARAVLAERLDQGLPGTRQDWLGTLGLAAELNVGLAEQWLTEALHSSWPSVRHGAVRLLGDHRLPALFEALEDPSERVFAAVIDRLHPQPWAALNAGLRATLDQHWHALSLARRQAILHLLPGWQQLAYLLGRLDAEPVMQAFWLGQVEQWCDRQYRIVDPVTPRGERAALQQTLRNLAGAGLLKRERIARIVE</sequence>
<dbReference type="AlphaFoldDB" id="A0A9Q2XMB1"/>
<comment type="caution">
    <text evidence="1">The sequence shown here is derived from an EMBL/GenBank/DDBJ whole genome shotgun (WGS) entry which is preliminary data.</text>
</comment>
<gene>
    <name evidence="1" type="ORF">KUO17_18075</name>
</gene>
<dbReference type="EMBL" id="JAHTBI010000066">
    <property type="protein sequence ID" value="MBV6288909.1"/>
    <property type="molecule type" value="Genomic_DNA"/>
</dbReference>
<name>A0A9Q2XMB1_9PSED</name>
<dbReference type="InterPro" id="IPR004155">
    <property type="entry name" value="PBS_lyase_HEAT"/>
</dbReference>
<keyword evidence="2" id="KW-1185">Reference proteome</keyword>
<protein>
    <submittedName>
        <fullName evidence="1">PBS lyase</fullName>
    </submittedName>
</protein>
<evidence type="ECO:0000313" key="1">
    <source>
        <dbReference type="EMBL" id="MBV6288909.1"/>
    </source>
</evidence>
<dbReference type="GO" id="GO:0016829">
    <property type="term" value="F:lyase activity"/>
    <property type="evidence" value="ECO:0007669"/>
    <property type="project" value="UniProtKB-KW"/>
</dbReference>
<reference evidence="1" key="1">
    <citation type="journal article" date="2022" name="Int. J. Syst. Evol. Microbiol.">
        <title>Pseudomonas aegrilactucae sp. nov. and Pseudomonas morbosilactucae sp. nov., pathogens causing bacterial rot of lettuce in Japan.</title>
        <authorList>
            <person name="Sawada H."/>
            <person name="Fujikawa T."/>
            <person name="Satou M."/>
        </authorList>
    </citation>
    <scope>NUCLEOTIDE SEQUENCE</scope>
    <source>
        <strain evidence="1">MAFF 301350</strain>
    </source>
</reference>